<dbReference type="Gene3D" id="3.30.30.10">
    <property type="entry name" value="Knottin, scorpion toxin-like"/>
    <property type="match status" value="1"/>
</dbReference>
<dbReference type="AlphaFoldDB" id="A0A835DD46"/>
<dbReference type="InterPro" id="IPR036574">
    <property type="entry name" value="Scorpion_toxin-like_sf"/>
</dbReference>
<evidence type="ECO:0000256" key="2">
    <source>
        <dbReference type="ARBA" id="ARBA00023157"/>
    </source>
</evidence>
<evidence type="ECO:0000256" key="3">
    <source>
        <dbReference type="SAM" id="SignalP"/>
    </source>
</evidence>
<reference evidence="5 6" key="1">
    <citation type="submission" date="2020-04" db="EMBL/GenBank/DDBJ databases">
        <title>Plant Genome Project.</title>
        <authorList>
            <person name="Zhang R.-G."/>
        </authorList>
    </citation>
    <scope>NUCLEOTIDE SEQUENCE [LARGE SCALE GENOMIC DNA]</scope>
    <source>
        <strain evidence="5">YNK0</strain>
        <tissue evidence="5">Leaf</tissue>
    </source>
</reference>
<accession>A0A835DD46</accession>
<comment type="caution">
    <text evidence="5">The sequence shown here is derived from an EMBL/GenBank/DDBJ whole genome shotgun (WGS) entry which is preliminary data.</text>
</comment>
<feature type="signal peptide" evidence="3">
    <location>
        <begin position="1"/>
        <end position="23"/>
    </location>
</feature>
<gene>
    <name evidence="5" type="ORF">HHK36_014666</name>
</gene>
<dbReference type="PANTHER" id="PTHR33147">
    <property type="entry name" value="DEFENSIN-LIKE PROTEIN 1"/>
    <property type="match status" value="1"/>
</dbReference>
<protein>
    <recommendedName>
        <fullName evidence="4">Knottins-like domain-containing protein</fullName>
    </recommendedName>
</protein>
<dbReference type="InterPro" id="IPR008176">
    <property type="entry name" value="Defensin_plant"/>
</dbReference>
<keyword evidence="6" id="KW-1185">Reference proteome</keyword>
<evidence type="ECO:0000256" key="1">
    <source>
        <dbReference type="ARBA" id="ARBA00022729"/>
    </source>
</evidence>
<dbReference type="PANTHER" id="PTHR33147:SF39">
    <property type="entry name" value="DRO1 PROTEIN-RELATED"/>
    <property type="match status" value="1"/>
</dbReference>
<keyword evidence="2" id="KW-1015">Disulfide bond</keyword>
<evidence type="ECO:0000313" key="6">
    <source>
        <dbReference type="Proteomes" id="UP000655225"/>
    </source>
</evidence>
<organism evidence="5 6">
    <name type="scientific">Tetracentron sinense</name>
    <name type="common">Spur-leaf</name>
    <dbReference type="NCBI Taxonomy" id="13715"/>
    <lineage>
        <taxon>Eukaryota</taxon>
        <taxon>Viridiplantae</taxon>
        <taxon>Streptophyta</taxon>
        <taxon>Embryophyta</taxon>
        <taxon>Tracheophyta</taxon>
        <taxon>Spermatophyta</taxon>
        <taxon>Magnoliopsida</taxon>
        <taxon>Trochodendrales</taxon>
        <taxon>Trochodendraceae</taxon>
        <taxon>Tetracentron</taxon>
    </lineage>
</organism>
<dbReference type="PRINTS" id="PR00288">
    <property type="entry name" value="PUROTHIONIN"/>
</dbReference>
<keyword evidence="1 3" id="KW-0732">Signal</keyword>
<dbReference type="SUPFAM" id="SSF57095">
    <property type="entry name" value="Scorpion toxin-like"/>
    <property type="match status" value="1"/>
</dbReference>
<dbReference type="OMA" id="MRKSNCQ"/>
<evidence type="ECO:0000259" key="4">
    <source>
        <dbReference type="SMART" id="SM00505"/>
    </source>
</evidence>
<dbReference type="Pfam" id="PF00304">
    <property type="entry name" value="Gamma-thionin"/>
    <property type="match status" value="1"/>
</dbReference>
<dbReference type="EMBL" id="JABCRI010000010">
    <property type="protein sequence ID" value="KAF8398806.1"/>
    <property type="molecule type" value="Genomic_DNA"/>
</dbReference>
<proteinExistence type="predicted"/>
<dbReference type="SMART" id="SM00505">
    <property type="entry name" value="Knot1"/>
    <property type="match status" value="1"/>
</dbReference>
<sequence length="78" mass="8650">MAVTKKSPLFALLLLSLLLGASEMTIRKVDARICESPSKNFNGLCFRSSNCATICHGEHFSDGQCQGVRRRCICRKQC</sequence>
<dbReference type="PROSITE" id="PS00940">
    <property type="entry name" value="GAMMA_THIONIN"/>
    <property type="match status" value="1"/>
</dbReference>
<name>A0A835DD46_TETSI</name>
<dbReference type="GO" id="GO:0006952">
    <property type="term" value="P:defense response"/>
    <property type="evidence" value="ECO:0007669"/>
    <property type="project" value="InterPro"/>
</dbReference>
<dbReference type="OrthoDB" id="683455at2759"/>
<dbReference type="CDD" id="cd00107">
    <property type="entry name" value="Knot1"/>
    <property type="match status" value="1"/>
</dbReference>
<evidence type="ECO:0000313" key="5">
    <source>
        <dbReference type="EMBL" id="KAF8398806.1"/>
    </source>
</evidence>
<feature type="chain" id="PRO_5032885056" description="Knottins-like domain-containing protein" evidence="3">
    <location>
        <begin position="24"/>
        <end position="78"/>
    </location>
</feature>
<feature type="domain" description="Knottins-like" evidence="4">
    <location>
        <begin position="33"/>
        <end position="78"/>
    </location>
</feature>
<dbReference type="Proteomes" id="UP000655225">
    <property type="component" value="Unassembled WGS sequence"/>
</dbReference>
<dbReference type="InterPro" id="IPR003614">
    <property type="entry name" value="Knottins"/>
</dbReference>